<dbReference type="Proteomes" id="UP000053789">
    <property type="component" value="Unassembled WGS sequence"/>
</dbReference>
<dbReference type="HOGENOM" id="CLU_2512432_0_0_1"/>
<dbReference type="VEuPathDB" id="FungiDB:Z519_07232"/>
<feature type="compositionally biased region" description="Polar residues" evidence="1">
    <location>
        <begin position="29"/>
        <end position="40"/>
    </location>
</feature>
<protein>
    <submittedName>
        <fullName evidence="2">Uncharacterized protein</fullName>
    </submittedName>
</protein>
<sequence length="85" mass="9327">MTGLSPLSDIHDKDDDSPKDDDGDTSTPSESQASRDTISVSGHGGGITEKDSFKEPRLDYSRKVAMRSMMHWFIGHGYNIALITL</sequence>
<evidence type="ECO:0000313" key="3">
    <source>
        <dbReference type="Proteomes" id="UP000053789"/>
    </source>
</evidence>
<dbReference type="EMBL" id="KN846989">
    <property type="protein sequence ID" value="KIW92248.1"/>
    <property type="molecule type" value="Genomic_DNA"/>
</dbReference>
<dbReference type="AlphaFoldDB" id="A0A0D2HG41"/>
<gene>
    <name evidence="2" type="ORF">Z519_07232</name>
</gene>
<feature type="region of interest" description="Disordered" evidence="1">
    <location>
        <begin position="1"/>
        <end position="55"/>
    </location>
</feature>
<dbReference type="GeneID" id="27700160"/>
<dbReference type="RefSeq" id="XP_016618917.1">
    <property type="nucleotide sequence ID" value="XM_016764967.1"/>
</dbReference>
<keyword evidence="3" id="KW-1185">Reference proteome</keyword>
<proteinExistence type="predicted"/>
<name>A0A0D2HG41_CLAB1</name>
<evidence type="ECO:0000313" key="2">
    <source>
        <dbReference type="EMBL" id="KIW92248.1"/>
    </source>
</evidence>
<evidence type="ECO:0000256" key="1">
    <source>
        <dbReference type="SAM" id="MobiDB-lite"/>
    </source>
</evidence>
<organism evidence="2 3">
    <name type="scientific">Cladophialophora bantiana (strain ATCC 10958 / CBS 173.52 / CDC B-1940 / NIH 8579)</name>
    <name type="common">Xylohypha bantiana</name>
    <dbReference type="NCBI Taxonomy" id="1442370"/>
    <lineage>
        <taxon>Eukaryota</taxon>
        <taxon>Fungi</taxon>
        <taxon>Dikarya</taxon>
        <taxon>Ascomycota</taxon>
        <taxon>Pezizomycotina</taxon>
        <taxon>Eurotiomycetes</taxon>
        <taxon>Chaetothyriomycetidae</taxon>
        <taxon>Chaetothyriales</taxon>
        <taxon>Herpotrichiellaceae</taxon>
        <taxon>Cladophialophora</taxon>
    </lineage>
</organism>
<accession>A0A0D2HG41</accession>
<reference evidence="2" key="1">
    <citation type="submission" date="2015-01" db="EMBL/GenBank/DDBJ databases">
        <title>The Genome Sequence of Cladophialophora bantiana CBS 173.52.</title>
        <authorList>
            <consortium name="The Broad Institute Genomics Platform"/>
            <person name="Cuomo C."/>
            <person name="de Hoog S."/>
            <person name="Gorbushina A."/>
            <person name="Stielow B."/>
            <person name="Teixiera M."/>
            <person name="Abouelleil A."/>
            <person name="Chapman S.B."/>
            <person name="Priest M."/>
            <person name="Young S.K."/>
            <person name="Wortman J."/>
            <person name="Nusbaum C."/>
            <person name="Birren B."/>
        </authorList>
    </citation>
    <scope>NUCLEOTIDE SEQUENCE [LARGE SCALE GENOMIC DNA]</scope>
    <source>
        <strain evidence="2">CBS 173.52</strain>
    </source>
</reference>